<evidence type="ECO:0000313" key="2">
    <source>
        <dbReference type="Proteomes" id="UP000828251"/>
    </source>
</evidence>
<gene>
    <name evidence="1" type="ORF">J1N35_021739</name>
</gene>
<name>A0A9D3VFE0_9ROSI</name>
<reference evidence="1 2" key="1">
    <citation type="journal article" date="2021" name="Plant Biotechnol. J.">
        <title>Multi-omics assisted identification of the key and species-specific regulatory components of drought-tolerant mechanisms in Gossypium stocksii.</title>
        <authorList>
            <person name="Yu D."/>
            <person name="Ke L."/>
            <person name="Zhang D."/>
            <person name="Wu Y."/>
            <person name="Sun Y."/>
            <person name="Mei J."/>
            <person name="Sun J."/>
            <person name="Sun Y."/>
        </authorList>
    </citation>
    <scope>NUCLEOTIDE SEQUENCE [LARGE SCALE GENOMIC DNA]</scope>
    <source>
        <strain evidence="2">cv. E1</strain>
        <tissue evidence="1">Leaf</tissue>
    </source>
</reference>
<sequence length="82" mass="9281">MFPNCLSVVSTIQLLPQQRRLPGKDNREGCNRRTRVRKSWFATSDGGVRDVRGNWDDSREGGETTTGAVADNTLIRLRGYRD</sequence>
<keyword evidence="2" id="KW-1185">Reference proteome</keyword>
<dbReference type="Proteomes" id="UP000828251">
    <property type="component" value="Unassembled WGS sequence"/>
</dbReference>
<protein>
    <submittedName>
        <fullName evidence="1">Uncharacterized protein</fullName>
    </submittedName>
</protein>
<proteinExistence type="predicted"/>
<comment type="caution">
    <text evidence="1">The sequence shown here is derived from an EMBL/GenBank/DDBJ whole genome shotgun (WGS) entry which is preliminary data.</text>
</comment>
<dbReference type="EMBL" id="JAIQCV010000007">
    <property type="protein sequence ID" value="KAH1081978.1"/>
    <property type="molecule type" value="Genomic_DNA"/>
</dbReference>
<organism evidence="1 2">
    <name type="scientific">Gossypium stocksii</name>
    <dbReference type="NCBI Taxonomy" id="47602"/>
    <lineage>
        <taxon>Eukaryota</taxon>
        <taxon>Viridiplantae</taxon>
        <taxon>Streptophyta</taxon>
        <taxon>Embryophyta</taxon>
        <taxon>Tracheophyta</taxon>
        <taxon>Spermatophyta</taxon>
        <taxon>Magnoliopsida</taxon>
        <taxon>eudicotyledons</taxon>
        <taxon>Gunneridae</taxon>
        <taxon>Pentapetalae</taxon>
        <taxon>rosids</taxon>
        <taxon>malvids</taxon>
        <taxon>Malvales</taxon>
        <taxon>Malvaceae</taxon>
        <taxon>Malvoideae</taxon>
        <taxon>Gossypium</taxon>
    </lineage>
</organism>
<dbReference type="AlphaFoldDB" id="A0A9D3VFE0"/>
<accession>A0A9D3VFE0</accession>
<evidence type="ECO:0000313" key="1">
    <source>
        <dbReference type="EMBL" id="KAH1081978.1"/>
    </source>
</evidence>